<accession>A0A4R4FBU9</accession>
<protein>
    <recommendedName>
        <fullName evidence="1">DUF6664 domain-containing protein</fullName>
    </recommendedName>
</protein>
<dbReference type="RefSeq" id="WP_132281547.1">
    <property type="nucleotide sequence ID" value="NZ_JAOBST010000081.1"/>
</dbReference>
<reference evidence="2 3" key="1">
    <citation type="journal article" date="2016" name="Nat. Microbiol.">
        <title>The Mouse Intestinal Bacterial Collection (miBC) provides host-specific insight into cultured diversity and functional potential of the gut microbiota.</title>
        <authorList>
            <person name="Lagkouvardos I."/>
            <person name="Pukall R."/>
            <person name="Abt B."/>
            <person name="Foesel B.U."/>
            <person name="Meier-Kolthoff J.P."/>
            <person name="Kumar N."/>
            <person name="Bresciani A."/>
            <person name="Martinez I."/>
            <person name="Just S."/>
            <person name="Ziegler C."/>
            <person name="Brugiroux S."/>
            <person name="Garzetti D."/>
            <person name="Wenning M."/>
            <person name="Bui T.P."/>
            <person name="Wang J."/>
            <person name="Hugenholtz F."/>
            <person name="Plugge C.M."/>
            <person name="Peterson D.A."/>
            <person name="Hornef M.W."/>
            <person name="Baines J.F."/>
            <person name="Smidt H."/>
            <person name="Walter J."/>
            <person name="Kristiansen K."/>
            <person name="Nielsen H.B."/>
            <person name="Haller D."/>
            <person name="Overmann J."/>
            <person name="Stecher B."/>
            <person name="Clavel T."/>
        </authorList>
    </citation>
    <scope>NUCLEOTIDE SEQUENCE [LARGE SCALE GENOMIC DNA]</scope>
    <source>
        <strain evidence="2 3">DSM 28560</strain>
    </source>
</reference>
<evidence type="ECO:0000313" key="3">
    <source>
        <dbReference type="Proteomes" id="UP000295710"/>
    </source>
</evidence>
<evidence type="ECO:0000259" key="1">
    <source>
        <dbReference type="Pfam" id="PF20369"/>
    </source>
</evidence>
<dbReference type="Pfam" id="PF20369">
    <property type="entry name" value="DUF6664"/>
    <property type="match status" value="1"/>
</dbReference>
<evidence type="ECO:0000313" key="2">
    <source>
        <dbReference type="EMBL" id="TDA20103.1"/>
    </source>
</evidence>
<organism evidence="2 3">
    <name type="scientific">Extibacter muris</name>
    <dbReference type="NCBI Taxonomy" id="1796622"/>
    <lineage>
        <taxon>Bacteria</taxon>
        <taxon>Bacillati</taxon>
        <taxon>Bacillota</taxon>
        <taxon>Clostridia</taxon>
        <taxon>Lachnospirales</taxon>
        <taxon>Lachnospiraceae</taxon>
        <taxon>Extibacter</taxon>
    </lineage>
</organism>
<dbReference type="InterPro" id="IPR046605">
    <property type="entry name" value="DUF6664"/>
</dbReference>
<proteinExistence type="predicted"/>
<sequence length="113" mass="13629">MRIDDIDIYKLPKWLEGIFEEVERTCYKTLEEESEFYKAVLEETHELLDKYSFLSTIADNDEIREPMNLSITEVQALSRFWLLETDRMSMEMVQMYLLGCRHMWELMELLGMS</sequence>
<dbReference type="EMBL" id="SMMX01000034">
    <property type="protein sequence ID" value="TDA20103.1"/>
    <property type="molecule type" value="Genomic_DNA"/>
</dbReference>
<feature type="domain" description="DUF6664" evidence="1">
    <location>
        <begin position="17"/>
        <end position="101"/>
    </location>
</feature>
<gene>
    <name evidence="2" type="ORF">E1963_18820</name>
</gene>
<dbReference type="Proteomes" id="UP000295710">
    <property type="component" value="Unassembled WGS sequence"/>
</dbReference>
<comment type="caution">
    <text evidence="2">The sequence shown here is derived from an EMBL/GenBank/DDBJ whole genome shotgun (WGS) entry which is preliminary data.</text>
</comment>
<name>A0A4R4FBU9_9FIRM</name>
<dbReference type="AlphaFoldDB" id="A0A4R4FBU9"/>
<keyword evidence="3" id="KW-1185">Reference proteome</keyword>